<dbReference type="Pfam" id="PF00440">
    <property type="entry name" value="TetR_N"/>
    <property type="match status" value="1"/>
</dbReference>
<evidence type="ECO:0000259" key="3">
    <source>
        <dbReference type="PROSITE" id="PS50977"/>
    </source>
</evidence>
<dbReference type="PROSITE" id="PS50977">
    <property type="entry name" value="HTH_TETR_2"/>
    <property type="match status" value="1"/>
</dbReference>
<dbReference type="PRINTS" id="PR00455">
    <property type="entry name" value="HTHTETR"/>
</dbReference>
<keyword evidence="5" id="KW-1185">Reference proteome</keyword>
<gene>
    <name evidence="4" type="ORF">EGT74_18320</name>
</gene>
<protein>
    <submittedName>
        <fullName evidence="4">TetR/AcrR family transcriptional regulator</fullName>
    </submittedName>
</protein>
<dbReference type="InterPro" id="IPR036271">
    <property type="entry name" value="Tet_transcr_reg_TetR-rel_C_sf"/>
</dbReference>
<dbReference type="GO" id="GO:0003677">
    <property type="term" value="F:DNA binding"/>
    <property type="evidence" value="ECO:0007669"/>
    <property type="project" value="UniProtKB-UniRule"/>
</dbReference>
<dbReference type="InterPro" id="IPR041474">
    <property type="entry name" value="NicS_C"/>
</dbReference>
<dbReference type="EMBL" id="RPDH01000002">
    <property type="protein sequence ID" value="RPE08970.1"/>
    <property type="molecule type" value="Genomic_DNA"/>
</dbReference>
<accession>A0A3N4PZ57</accession>
<dbReference type="SUPFAM" id="SSF48498">
    <property type="entry name" value="Tetracyclin repressor-like, C-terminal domain"/>
    <property type="match status" value="1"/>
</dbReference>
<evidence type="ECO:0000256" key="2">
    <source>
        <dbReference type="PROSITE-ProRule" id="PRU00335"/>
    </source>
</evidence>
<evidence type="ECO:0000313" key="5">
    <source>
        <dbReference type="Proteomes" id="UP000278351"/>
    </source>
</evidence>
<dbReference type="Gene3D" id="1.10.357.10">
    <property type="entry name" value="Tetracycline Repressor, domain 2"/>
    <property type="match status" value="1"/>
</dbReference>
<dbReference type="PANTHER" id="PTHR30328">
    <property type="entry name" value="TRANSCRIPTIONAL REPRESSOR"/>
    <property type="match status" value="1"/>
</dbReference>
<comment type="caution">
    <text evidence="4">The sequence shown here is derived from an EMBL/GenBank/DDBJ whole genome shotgun (WGS) entry which is preliminary data.</text>
</comment>
<feature type="domain" description="HTH tetR-type" evidence="3">
    <location>
        <begin position="7"/>
        <end position="67"/>
    </location>
</feature>
<dbReference type="Proteomes" id="UP000278351">
    <property type="component" value="Unassembled WGS sequence"/>
</dbReference>
<proteinExistence type="predicted"/>
<evidence type="ECO:0000256" key="1">
    <source>
        <dbReference type="ARBA" id="ARBA00023125"/>
    </source>
</evidence>
<dbReference type="SUPFAM" id="SSF46689">
    <property type="entry name" value="Homeodomain-like"/>
    <property type="match status" value="1"/>
</dbReference>
<dbReference type="Pfam" id="PF17938">
    <property type="entry name" value="TetR_C_29"/>
    <property type="match status" value="1"/>
</dbReference>
<feature type="DNA-binding region" description="H-T-H motif" evidence="2">
    <location>
        <begin position="30"/>
        <end position="49"/>
    </location>
</feature>
<dbReference type="InterPro" id="IPR050109">
    <property type="entry name" value="HTH-type_TetR-like_transc_reg"/>
</dbReference>
<organism evidence="4 5">
    <name type="scientific">Chitinophaga lutea</name>
    <dbReference type="NCBI Taxonomy" id="2488634"/>
    <lineage>
        <taxon>Bacteria</taxon>
        <taxon>Pseudomonadati</taxon>
        <taxon>Bacteroidota</taxon>
        <taxon>Chitinophagia</taxon>
        <taxon>Chitinophagales</taxon>
        <taxon>Chitinophagaceae</taxon>
        <taxon>Chitinophaga</taxon>
    </lineage>
</organism>
<dbReference type="InterPro" id="IPR001647">
    <property type="entry name" value="HTH_TetR"/>
</dbReference>
<dbReference type="AlphaFoldDB" id="A0A3N4PZ57"/>
<dbReference type="PANTHER" id="PTHR30328:SF54">
    <property type="entry name" value="HTH-TYPE TRANSCRIPTIONAL REPRESSOR SCO4008"/>
    <property type="match status" value="1"/>
</dbReference>
<name>A0A3N4PZ57_9BACT</name>
<evidence type="ECO:0000313" key="4">
    <source>
        <dbReference type="EMBL" id="RPE08970.1"/>
    </source>
</evidence>
<sequence>MMTQTLNTTEQQIIAAARKIFMHRGLAGARMQDIADEAGINKAMLHYYYRSKEKLFEIVFGEAIDQLLIKVNNVLAEKMPVEQKLATVVDYYITNLSENPYLPMFVLNEIQQNPDRMVQRFMHAPLFPNIQVFIGEIGTAMENGTFRKVNPAQLMVSIISMCIFPFVARPLLQAAFTVNDMQFGMMMQERKKFVTDFVMHALRP</sequence>
<keyword evidence="1 2" id="KW-0238">DNA-binding</keyword>
<reference evidence="4 5" key="1">
    <citation type="submission" date="2018-11" db="EMBL/GenBank/DDBJ databases">
        <title>Chitinophaga lutea sp.nov., isolate from arsenic contaminated soil.</title>
        <authorList>
            <person name="Zong Y."/>
        </authorList>
    </citation>
    <scope>NUCLEOTIDE SEQUENCE [LARGE SCALE GENOMIC DNA]</scope>
    <source>
        <strain evidence="4 5">ZY74</strain>
    </source>
</reference>
<dbReference type="InterPro" id="IPR009057">
    <property type="entry name" value="Homeodomain-like_sf"/>
</dbReference>